<feature type="compositionally biased region" description="Basic and acidic residues" evidence="2">
    <location>
        <begin position="757"/>
        <end position="768"/>
    </location>
</feature>
<feature type="compositionally biased region" description="Basic and acidic residues" evidence="2">
    <location>
        <begin position="1217"/>
        <end position="1231"/>
    </location>
</feature>
<feature type="compositionally biased region" description="Polar residues" evidence="2">
    <location>
        <begin position="2057"/>
        <end position="2076"/>
    </location>
</feature>
<evidence type="ECO:0000313" key="3">
    <source>
        <dbReference type="EMBL" id="KYN19158.1"/>
    </source>
</evidence>
<protein>
    <submittedName>
        <fullName evidence="3">Uncharacterized protein</fullName>
    </submittedName>
</protein>
<feature type="compositionally biased region" description="Acidic residues" evidence="2">
    <location>
        <begin position="2562"/>
        <end position="2572"/>
    </location>
</feature>
<feature type="compositionally biased region" description="Polar residues" evidence="2">
    <location>
        <begin position="353"/>
        <end position="368"/>
    </location>
</feature>
<feature type="compositionally biased region" description="Basic and acidic residues" evidence="2">
    <location>
        <begin position="2544"/>
        <end position="2561"/>
    </location>
</feature>
<feature type="compositionally biased region" description="Acidic residues" evidence="2">
    <location>
        <begin position="2533"/>
        <end position="2542"/>
    </location>
</feature>
<feature type="compositionally biased region" description="Basic and acidic residues" evidence="2">
    <location>
        <begin position="53"/>
        <end position="69"/>
    </location>
</feature>
<feature type="region of interest" description="Disordered" evidence="2">
    <location>
        <begin position="704"/>
        <end position="768"/>
    </location>
</feature>
<keyword evidence="4" id="KW-1185">Reference proteome</keyword>
<feature type="region of interest" description="Disordered" evidence="2">
    <location>
        <begin position="53"/>
        <end position="92"/>
    </location>
</feature>
<feature type="compositionally biased region" description="Basic and acidic residues" evidence="2">
    <location>
        <begin position="2599"/>
        <end position="2627"/>
    </location>
</feature>
<dbReference type="Proteomes" id="UP000078492">
    <property type="component" value="Unassembled WGS sequence"/>
</dbReference>
<feature type="region of interest" description="Disordered" evidence="2">
    <location>
        <begin position="2038"/>
        <end position="2076"/>
    </location>
</feature>
<feature type="coiled-coil region" evidence="1">
    <location>
        <begin position="1761"/>
        <end position="1788"/>
    </location>
</feature>
<evidence type="ECO:0000313" key="4">
    <source>
        <dbReference type="Proteomes" id="UP000078492"/>
    </source>
</evidence>
<evidence type="ECO:0000256" key="1">
    <source>
        <dbReference type="SAM" id="Coils"/>
    </source>
</evidence>
<evidence type="ECO:0000256" key="2">
    <source>
        <dbReference type="SAM" id="MobiDB-lite"/>
    </source>
</evidence>
<feature type="compositionally biased region" description="Basic and acidic residues" evidence="2">
    <location>
        <begin position="969"/>
        <end position="983"/>
    </location>
</feature>
<feature type="region of interest" description="Disordered" evidence="2">
    <location>
        <begin position="1886"/>
        <end position="1916"/>
    </location>
</feature>
<name>A0A195E1Z2_9HYME</name>
<proteinExistence type="predicted"/>
<feature type="region of interest" description="Disordered" evidence="2">
    <location>
        <begin position="859"/>
        <end position="883"/>
    </location>
</feature>
<sequence>MVSFSHQERGHIRWDVLASASSVPNIHDKSAKLAGIATFLLIHGLCNAETTGSRDIKVNDSDSIERPITDDAADVPDAERRKEEEEEQRENVEEMLPILPPIILLDFDNGTIEDNATDEKSKRTVNNGLGNYGFDRNSLLAPRKYNYYFPAGKTGTTVSIEESISPFLPRTIIEKIPPSNRKPISGSIDFEQQGSRASTGSNYQYYNSMIKSPQVFGLRTKLTKTSDSETYQGFTPIARPSVDAYSNADFQDGVYTSTTPQSLTFGPAEAITSSYVTQDPRSYTASSSSRYTYVTPNPSSYIQKYLGQSSQHTINVQSYSRPKQGATKSSTSNPHEAAAFSEHLNSRDYARPGSNTVESSTPGSNDASSYPEDARPFPNLSRYTVENGVRYENKIFWKYPDGRVSDEPPKTYETYSEYPSLAALQAAKDQDASQVYVSASTESSVMSQGPVQFPLAPESSGSRIPFISANSLSRLQQQQQAFRLGYQSFINQKQAALQQVKAGSGVSPIYSVPSTTLSPRNPLKSTGKSPKNRYETLRPISKYMVNSPNPEYVNNAEKSAKPTRLFTSSELLTIIIIPCNYSKKYQKLLLHDSVCTCCDPGSNLAKKNTEDKNLDSYSNLQYSDLLNYNPSISQYIKNPASILNVQPTFVQAGSSLIPVIILRVDGVPPIQRKATPNMNLKALLQQYLVQYAKSIEELAQQSNYDLGDDQSPKDQSSFSTSPLRELARLTSNDPRDLIGNPTESYFGKSSYETSNLDDEKSPSSGKYGERTAARPKVILLFLGWPQIRCSEDANLKSEEIFDQLATASETAVKPNGDSKDLEEQLSNISSSMVHYENSNGFVPIIRSVSPSALYKLDSSQTNDYEQERSEESNVTNAVSAQDSFDSRVKKLEEDLAHSSEARIFLSLPGALTNRRSFDLQDVRLNEFELLKVSNDTPAVANYQDFYENVHDTANTETYSESGKSSSRRPNSEGGKRFENHTHNYDWQPQQNNDADIYAQFYLYKNAQDTKKTLYEQEKIVDNYQQQDTANYNGLSAAKQNAEATPSPSRTNYVANELAHSGTYDDAAELSRTRHRFMKPVVVAEPSNHKMEIKFSRQLKDSESDNDEKTLKNSEFFNLQTYDTYNNNNRQRSYQRTEDSEEVSDDSRDYSDYIERLRLRAQKNRKRDSVRKQLSKEHRDTLNESADEDKYTYNSAKLKSQRHRTKANPWLNDPNTNYHDESVEDIRHDSSTKTKKVHGSKNTNAWSQISPNLEVSQSNGIELDQLEKPKYFVNLVPVANFDHATALGGSQGFDMSNAMLQNLATVAPIGAFSTTTPLLSTPQPVLTQNLAVSKNLVSTPVPDIIVGQNTFQNPVQTVLLSHPNGPNKIVNTLRATYVPSTMTPVFAFAPNLTPALQSLNVHGMQGNVTPQTTFTVLPQPTIQTYPSFLQTPLQATQIQVNSHGLQGQNLINHGNLQVQSVPAVPTLLSSQTMPESRANLEMQNKKNVYPTSGGNFLATASLAVGQNGQKQAANINSYYVQGQNTQLIPTQQNLQELQAQINKQLAKGGRLSGIVLQAADSTTSHSINNLNMLGAAAANAHLPNVGAKTVEIVNPNIKLSPLNVNAYQTMHYPATVLTTPIPIFSTIASATPQTILHNYMNPLTESGAKPKQVDLKLVQSQEPVFNPINFIPNVDIIKNQNALNNKLPTNEPLQPGLNLVPAMPGGNFFKSHSGQTQLIMKPKLTSDLQNYAEEMFRESLKTMYNSQKWNNDRRPVNVPVQNNSEASDLAKLKHELQKLKSSLTESKYRDVLEAHQSENNLHTSDVRNSSGGKKKLDPLLETLEHLLKTRPAGPVHIYHGAVKPGRKPKLEDINFAASSNYDFNDDSYLEFLTPPRPDAFRSKVPFHDKQMKKKRPGSRFKDGPRKWRSNKGSNGLETSASNVEMYVDGPHAYARKPPKDFDTESFDYDSRHRSFLDSYPTFTTSTPESLGKILKEMKSNTEYDINHPRMHNLLGMLMKNKQLPNRGAQNYFRNKNQIVNVILFTSAICSATKIVTSTGASVTSATSTKSKRVGPTRNIPNNQEQSRGTQTTSRILSPQDINLRLSPHYGNVKASVIQKVPYTGTNHGPGSHAYGSVPKRPLSYVAPPSHQIESHRSNSLTPYFGMLNNPDAYKVARSIEKPLDASKSIVSQSHQKLQGIYSPNYNAFYQEKPIELSSFSDFEYSPLANIGKLIPQGISSPTVQAPVYKMSYPLPKITDYAHVYPPSIPTASSITPSSDKITQSSGQKDEATVDMNGKKISVPIIRLQSNLDLPEVLPAFDSQPFLLSSNYPIEPDVGFKFGTGPKLNLALQSSNISPFSSPLSSFQGQVVPIQTASGSPQFPQYKGASIEAYPVTNNVPKVQGNYESLYNQPQLHFDKERNDNVQTVNVRQNTAHPPVGTQGILNDAEIINTKNPEPHTPQPDDDDDETRDDEKILFLGYQNSDKEYDDNSEEDDVERQPGKHFKASPTESDFKPSTSYPFKEYDEKFGKHRTYSDDDDFEDKPFSSYKNYSSDDDEEEQDSPSEYRSEYTESSKPSHDSFEKEDEEEEEEEESRKQEKRKEANEDSSEVQPPRRSKYYQKDFEQEFEESYKEELPKQEYVHVKEVPEIGSYINSSSSKRQQRNKSRVKQESKESNSQESRNSRKNRKVPKTDYRDSTAYGSDISTKTSPKIVLLSAIATVVELKSESKKNKRGVTFFGSPDFFGFVPAFAPSWAPNFATSAWNPPISPDVALAQVEVQATHDVALQALKDPVPGTPSIAYPPEVLRAIQQAKEANNNVAVAQHKVAEAKQAALIQQKIALAKEAAAREAAARSHEISQHAETEAKASARQLVALQQRLATLKDTVAAAQRVAAAREAAAAAAIQRNAANTAAELRKQDVDKQINQSEQEAKEKDIIAAKENAIAAAVQHASLQKPTHQPWG</sequence>
<feature type="region of interest" description="Disordered" evidence="2">
    <location>
        <begin position="1096"/>
        <end position="1147"/>
    </location>
</feature>
<feature type="coiled-coil region" evidence="1">
    <location>
        <begin position="2845"/>
        <end position="2910"/>
    </location>
</feature>
<gene>
    <name evidence="3" type="ORF">ALC57_08514</name>
</gene>
<feature type="compositionally biased region" description="Polar residues" evidence="2">
    <location>
        <begin position="2488"/>
        <end position="2499"/>
    </location>
</feature>
<feature type="compositionally biased region" description="Acidic residues" evidence="2">
    <location>
        <begin position="2466"/>
        <end position="2476"/>
    </location>
</feature>
<reference evidence="3 4" key="1">
    <citation type="submission" date="2015-09" db="EMBL/GenBank/DDBJ databases">
        <title>Trachymyrmex cornetzi WGS genome.</title>
        <authorList>
            <person name="Nygaard S."/>
            <person name="Hu H."/>
            <person name="Boomsma J."/>
            <person name="Zhang G."/>
        </authorList>
    </citation>
    <scope>NUCLEOTIDE SEQUENCE [LARGE SCALE GENOMIC DNA]</scope>
    <source>
        <strain evidence="3">Tcor2-1</strain>
        <tissue evidence="3">Whole body</tissue>
    </source>
</reference>
<feature type="region of interest" description="Disordered" evidence="2">
    <location>
        <begin position="1793"/>
        <end position="1813"/>
    </location>
</feature>
<feature type="region of interest" description="Disordered" evidence="2">
    <location>
        <begin position="2457"/>
        <end position="2685"/>
    </location>
</feature>
<feature type="compositionally biased region" description="Low complexity" evidence="2">
    <location>
        <begin position="2038"/>
        <end position="2047"/>
    </location>
</feature>
<feature type="compositionally biased region" description="Basic and acidic residues" evidence="2">
    <location>
        <begin position="1169"/>
        <end position="1181"/>
    </location>
</feature>
<dbReference type="EMBL" id="KQ979776">
    <property type="protein sequence ID" value="KYN19158.1"/>
    <property type="molecule type" value="Genomic_DNA"/>
</dbReference>
<feature type="region of interest" description="Disordered" evidence="2">
    <location>
        <begin position="313"/>
        <end position="378"/>
    </location>
</feature>
<accession>A0A195E1Z2</accession>
<keyword evidence="1" id="KW-0175">Coiled coil</keyword>
<feature type="compositionally biased region" description="Polar residues" evidence="2">
    <location>
        <begin position="953"/>
        <end position="968"/>
    </location>
</feature>
<feature type="region of interest" description="Disordered" evidence="2">
    <location>
        <begin position="953"/>
        <end position="989"/>
    </location>
</feature>
<feature type="compositionally biased region" description="Polar residues" evidence="2">
    <location>
        <begin position="872"/>
        <end position="883"/>
    </location>
</feature>
<dbReference type="STRING" id="471704.A0A195E1Z2"/>
<feature type="compositionally biased region" description="Polar residues" evidence="2">
    <location>
        <begin position="713"/>
        <end position="722"/>
    </location>
</feature>
<feature type="compositionally biased region" description="Basic and acidic residues" evidence="2">
    <location>
        <begin position="1096"/>
        <end position="1111"/>
    </location>
</feature>
<feature type="compositionally biased region" description="Basic and acidic residues" evidence="2">
    <location>
        <begin position="2573"/>
        <end position="2584"/>
    </location>
</feature>
<feature type="compositionally biased region" description="Polar residues" evidence="2">
    <location>
        <begin position="1112"/>
        <end position="1133"/>
    </location>
</feature>
<feature type="region of interest" description="Disordered" evidence="2">
    <location>
        <begin position="1161"/>
        <end position="1244"/>
    </location>
</feature>
<organism evidence="3 4">
    <name type="scientific">Trachymyrmex cornetzi</name>
    <dbReference type="NCBI Taxonomy" id="471704"/>
    <lineage>
        <taxon>Eukaryota</taxon>
        <taxon>Metazoa</taxon>
        <taxon>Ecdysozoa</taxon>
        <taxon>Arthropoda</taxon>
        <taxon>Hexapoda</taxon>
        <taxon>Insecta</taxon>
        <taxon>Pterygota</taxon>
        <taxon>Neoptera</taxon>
        <taxon>Endopterygota</taxon>
        <taxon>Hymenoptera</taxon>
        <taxon>Apocrita</taxon>
        <taxon>Aculeata</taxon>
        <taxon>Formicoidea</taxon>
        <taxon>Formicidae</taxon>
        <taxon>Myrmicinae</taxon>
        <taxon>Trachymyrmex</taxon>
    </lineage>
</organism>
<feature type="compositionally biased region" description="Polar residues" evidence="2">
    <location>
        <begin position="313"/>
        <end position="334"/>
    </location>
</feature>
<feature type="compositionally biased region" description="Polar residues" evidence="2">
    <location>
        <begin position="1796"/>
        <end position="1810"/>
    </location>
</feature>
<feature type="coiled-coil region" evidence="1">
    <location>
        <begin position="2785"/>
        <end position="2812"/>
    </location>
</feature>